<feature type="region of interest" description="Disordered" evidence="4">
    <location>
        <begin position="395"/>
        <end position="418"/>
    </location>
</feature>
<evidence type="ECO:0000256" key="4">
    <source>
        <dbReference type="SAM" id="MobiDB-lite"/>
    </source>
</evidence>
<evidence type="ECO:0000313" key="6">
    <source>
        <dbReference type="EMBL" id="KAG6590370.1"/>
    </source>
</evidence>
<name>A0AAV6N1R3_9ROSI</name>
<gene>
    <name evidence="6" type="ORF">SDJN03_15793</name>
</gene>
<protein>
    <recommendedName>
        <fullName evidence="5">Tim44-like domain-containing protein</fullName>
    </recommendedName>
</protein>
<dbReference type="AlphaFoldDB" id="A0AAV6N1R3"/>
<keyword evidence="3" id="KW-0496">Mitochondrion</keyword>
<accession>A0AAV6N1R3</accession>
<dbReference type="Proteomes" id="UP000685013">
    <property type="component" value="Chromosome 10"/>
</dbReference>
<dbReference type="InterPro" id="IPR007379">
    <property type="entry name" value="Tim44-like_dom"/>
</dbReference>
<feature type="non-terminal residue" evidence="6">
    <location>
        <position position="1"/>
    </location>
</feature>
<keyword evidence="7" id="KW-1185">Reference proteome</keyword>
<sequence>MNSRLLQILYRTAQNRAFTSRVGSSANYSCGITNGGLVNQLGIQKTSFLSNSHTAFSLVRGHKMIICSAVAADLSIFSHSIGIRLATTQAKAPPQARQMGALKVSMLSPGIIYEPYSPRQPIPFWQRWFTRSGWRRTKDDIILELKSAYAIAKLRKKGYSKKQFYEEAVNLYKEINTLIANGDKTSLRKAVTENMYSALKNEIKLRESKWNKVYWEMILPVVKIRTLVLIEVTSKRFSYSLPLRFLPSRSLKHIMRKVLSLLEINLRRFLSVISGYLRNLFFMRELFGVSVGEFQSNIILHSRSFFIQFCRSTGCFKVHFRLEKLLLLETRCHMIQMELHSSKVDDSCVTPSHIGDKSDKNHHFVPLPSTIKHAPKKIVSIKETVEDIDSIMKERRKNKGTKKSKSFDFDNEYDGSLKPTRSILKVGSLNDKSDLLNSLNRVE</sequence>
<dbReference type="Pfam" id="PF04280">
    <property type="entry name" value="Tim44"/>
    <property type="match status" value="1"/>
</dbReference>
<keyword evidence="2" id="KW-0809">Transit peptide</keyword>
<comment type="subcellular location">
    <subcellularLocation>
        <location evidence="1">Mitochondrion</location>
    </subcellularLocation>
</comment>
<organism evidence="6 7">
    <name type="scientific">Cucurbita argyrosperma subsp. sororia</name>
    <dbReference type="NCBI Taxonomy" id="37648"/>
    <lineage>
        <taxon>Eukaryota</taxon>
        <taxon>Viridiplantae</taxon>
        <taxon>Streptophyta</taxon>
        <taxon>Embryophyta</taxon>
        <taxon>Tracheophyta</taxon>
        <taxon>Spermatophyta</taxon>
        <taxon>Magnoliopsida</taxon>
        <taxon>eudicotyledons</taxon>
        <taxon>Gunneridae</taxon>
        <taxon>Pentapetalae</taxon>
        <taxon>rosids</taxon>
        <taxon>fabids</taxon>
        <taxon>Cucurbitales</taxon>
        <taxon>Cucurbitaceae</taxon>
        <taxon>Cucurbiteae</taxon>
        <taxon>Cucurbita</taxon>
    </lineage>
</organism>
<evidence type="ECO:0000256" key="1">
    <source>
        <dbReference type="ARBA" id="ARBA00004173"/>
    </source>
</evidence>
<dbReference type="SMART" id="SM00978">
    <property type="entry name" value="Tim44"/>
    <property type="match status" value="1"/>
</dbReference>
<reference evidence="6 7" key="1">
    <citation type="journal article" date="2021" name="Hortic Res">
        <title>The domestication of Cucurbita argyrosperma as revealed by the genome of its wild relative.</title>
        <authorList>
            <person name="Barrera-Redondo J."/>
            <person name="Sanchez-de la Vega G."/>
            <person name="Aguirre-Liguori J.A."/>
            <person name="Castellanos-Morales G."/>
            <person name="Gutierrez-Guerrero Y.T."/>
            <person name="Aguirre-Dugua X."/>
            <person name="Aguirre-Planter E."/>
            <person name="Tenaillon M.I."/>
            <person name="Lira-Saade R."/>
            <person name="Eguiarte L.E."/>
        </authorList>
    </citation>
    <scope>NUCLEOTIDE SEQUENCE [LARGE SCALE GENOMIC DNA]</scope>
    <source>
        <strain evidence="6">JBR-2021</strain>
    </source>
</reference>
<dbReference type="GO" id="GO:0005739">
    <property type="term" value="C:mitochondrion"/>
    <property type="evidence" value="ECO:0007669"/>
    <property type="project" value="UniProtKB-SubCell"/>
</dbReference>
<dbReference type="InterPro" id="IPR051975">
    <property type="entry name" value="mtLSU_mL45"/>
</dbReference>
<comment type="caution">
    <text evidence="6">The sequence shown here is derived from an EMBL/GenBank/DDBJ whole genome shotgun (WGS) entry which is preliminary data.</text>
</comment>
<feature type="compositionally biased region" description="Basic residues" evidence="4">
    <location>
        <begin position="395"/>
        <end position="404"/>
    </location>
</feature>
<evidence type="ECO:0000259" key="5">
    <source>
        <dbReference type="SMART" id="SM00978"/>
    </source>
</evidence>
<evidence type="ECO:0000313" key="7">
    <source>
        <dbReference type="Proteomes" id="UP000685013"/>
    </source>
</evidence>
<dbReference type="PANTHER" id="PTHR28554:SF1">
    <property type="entry name" value="LARGE RIBOSOMAL SUBUNIT PROTEIN ML45"/>
    <property type="match status" value="1"/>
</dbReference>
<proteinExistence type="predicted"/>
<evidence type="ECO:0000256" key="3">
    <source>
        <dbReference type="ARBA" id="ARBA00023128"/>
    </source>
</evidence>
<evidence type="ECO:0000256" key="2">
    <source>
        <dbReference type="ARBA" id="ARBA00022946"/>
    </source>
</evidence>
<feature type="domain" description="Tim44-like" evidence="5">
    <location>
        <begin position="145"/>
        <end position="264"/>
    </location>
</feature>
<dbReference type="EMBL" id="JAGKQH010000010">
    <property type="protein sequence ID" value="KAG6590370.1"/>
    <property type="molecule type" value="Genomic_DNA"/>
</dbReference>
<dbReference type="PANTHER" id="PTHR28554">
    <property type="entry name" value="39S RIBOSOMAL PROTEIN L45, MITOCHONDRIAL"/>
    <property type="match status" value="1"/>
</dbReference>